<evidence type="ECO:0000313" key="3">
    <source>
        <dbReference type="Proteomes" id="UP000001396"/>
    </source>
</evidence>
<feature type="signal peptide" evidence="1">
    <location>
        <begin position="1"/>
        <end position="21"/>
    </location>
</feature>
<dbReference type="SUPFAM" id="SSF69322">
    <property type="entry name" value="Tricorn protease domain 2"/>
    <property type="match status" value="1"/>
</dbReference>
<accession>D3B649</accession>
<comment type="caution">
    <text evidence="2">The sequence shown here is derived from an EMBL/GenBank/DDBJ whole genome shotgun (WGS) entry which is preliminary data.</text>
</comment>
<dbReference type="GeneID" id="31359627"/>
<sequence>MYSFTYFLILLLSMTISVCYSTDSDITQFIMIGRNNQFYNINTTTCQVFMNVAMGQTKKYDFQTILSGDSTNNTLLFLATDMENWNDVILEYSITTNNLTEIASINGYFTAIANPQIYAYDPVYNFVAVPAFTMHDPNSNLTIYTWDFNTKELTSVQLPTGPMNGNAIYPEGAYDATTGDYYLIYNDRGKGLSNGTFLVVYNMWSKTIVKGPIFFKNFFMGAPNILFYNGQVFFMNMATQGHYGIYAADLTTQTTTNIFRIPNHFSNWLTFTSTFGQKGSNVVLFSSTGGNVYQTTIIDLETLAVTASPKVPITIKFEMENMSVGI</sequence>
<organism evidence="2 3">
    <name type="scientific">Heterostelium pallidum (strain ATCC 26659 / Pp 5 / PN500)</name>
    <name type="common">Cellular slime mold</name>
    <name type="synonym">Polysphondylium pallidum</name>
    <dbReference type="NCBI Taxonomy" id="670386"/>
    <lineage>
        <taxon>Eukaryota</taxon>
        <taxon>Amoebozoa</taxon>
        <taxon>Evosea</taxon>
        <taxon>Eumycetozoa</taxon>
        <taxon>Dictyostelia</taxon>
        <taxon>Acytosteliales</taxon>
        <taxon>Acytosteliaceae</taxon>
        <taxon>Heterostelium</taxon>
    </lineage>
</organism>
<protein>
    <submittedName>
        <fullName evidence="2">Uncharacterized protein</fullName>
    </submittedName>
</protein>
<evidence type="ECO:0000256" key="1">
    <source>
        <dbReference type="SAM" id="SignalP"/>
    </source>
</evidence>
<dbReference type="RefSeq" id="XP_020435464.1">
    <property type="nucleotide sequence ID" value="XM_020575050.1"/>
</dbReference>
<reference evidence="2 3" key="1">
    <citation type="journal article" date="2011" name="Genome Res.">
        <title>Phylogeny-wide analysis of social amoeba genomes highlights ancient origins for complex intercellular communication.</title>
        <authorList>
            <person name="Heidel A.J."/>
            <person name="Lawal H.M."/>
            <person name="Felder M."/>
            <person name="Schilde C."/>
            <person name="Helps N.R."/>
            <person name="Tunggal B."/>
            <person name="Rivero F."/>
            <person name="John U."/>
            <person name="Schleicher M."/>
            <person name="Eichinger L."/>
            <person name="Platzer M."/>
            <person name="Noegel A.A."/>
            <person name="Schaap P."/>
            <person name="Gloeckner G."/>
        </authorList>
    </citation>
    <scope>NUCLEOTIDE SEQUENCE [LARGE SCALE GENOMIC DNA]</scope>
    <source>
        <strain evidence="3">ATCC 26659 / Pp 5 / PN500</strain>
    </source>
</reference>
<gene>
    <name evidence="2" type="ORF">PPL_04140</name>
</gene>
<dbReference type="AlphaFoldDB" id="D3B649"/>
<proteinExistence type="predicted"/>
<evidence type="ECO:0000313" key="2">
    <source>
        <dbReference type="EMBL" id="EFA83347.1"/>
    </source>
</evidence>
<dbReference type="EMBL" id="ADBJ01000017">
    <property type="protein sequence ID" value="EFA83347.1"/>
    <property type="molecule type" value="Genomic_DNA"/>
</dbReference>
<dbReference type="Proteomes" id="UP000001396">
    <property type="component" value="Unassembled WGS sequence"/>
</dbReference>
<keyword evidence="3" id="KW-1185">Reference proteome</keyword>
<dbReference type="InParanoid" id="D3B649"/>
<feature type="chain" id="PRO_5003042234" evidence="1">
    <location>
        <begin position="22"/>
        <end position="326"/>
    </location>
</feature>
<dbReference type="FunCoup" id="D3B649">
    <property type="interactions" value="9"/>
</dbReference>
<keyword evidence="1" id="KW-0732">Signal</keyword>
<dbReference type="OMA" id="ITIKFEM"/>
<name>D3B649_HETP5</name>